<feature type="domain" description="Tyrosine-protein kinase ephrin type A/B receptor-like" evidence="2">
    <location>
        <begin position="18"/>
        <end position="65"/>
    </location>
</feature>
<accession>A0ABQ6MGX1</accession>
<dbReference type="EMBL" id="BRYB01005550">
    <property type="protein sequence ID" value="GMI25877.1"/>
    <property type="molecule type" value="Genomic_DNA"/>
</dbReference>
<evidence type="ECO:0000256" key="1">
    <source>
        <dbReference type="SAM" id="Phobius"/>
    </source>
</evidence>
<dbReference type="InterPro" id="IPR009030">
    <property type="entry name" value="Growth_fac_rcpt_cys_sf"/>
</dbReference>
<reference evidence="3 4" key="1">
    <citation type="journal article" date="2023" name="Commun. Biol.">
        <title>Genome analysis of Parmales, the sister group of diatoms, reveals the evolutionary specialization of diatoms from phago-mixotrophs to photoautotrophs.</title>
        <authorList>
            <person name="Ban H."/>
            <person name="Sato S."/>
            <person name="Yoshikawa S."/>
            <person name="Yamada K."/>
            <person name="Nakamura Y."/>
            <person name="Ichinomiya M."/>
            <person name="Sato N."/>
            <person name="Blanc-Mathieu R."/>
            <person name="Endo H."/>
            <person name="Kuwata A."/>
            <person name="Ogata H."/>
        </authorList>
    </citation>
    <scope>NUCLEOTIDE SEQUENCE [LARGE SCALE GENOMIC DNA]</scope>
</reference>
<evidence type="ECO:0000313" key="3">
    <source>
        <dbReference type="EMBL" id="GMI25877.1"/>
    </source>
</evidence>
<proteinExistence type="predicted"/>
<dbReference type="PANTHER" id="PTHR11319">
    <property type="entry name" value="G PROTEIN-COUPLED RECEPTOR-RELATED"/>
    <property type="match status" value="1"/>
</dbReference>
<keyword evidence="1" id="KW-0812">Transmembrane</keyword>
<dbReference type="Pfam" id="PF07699">
    <property type="entry name" value="Ephrin_rec_like"/>
    <property type="match status" value="1"/>
</dbReference>
<feature type="transmembrane region" description="Helical" evidence="1">
    <location>
        <begin position="1190"/>
        <end position="1213"/>
    </location>
</feature>
<keyword evidence="4" id="KW-1185">Reference proteome</keyword>
<dbReference type="PANTHER" id="PTHR11319:SF35">
    <property type="entry name" value="OUTER MEMBRANE PROTEIN PMPC-RELATED"/>
    <property type="match status" value="1"/>
</dbReference>
<feature type="transmembrane region" description="Helical" evidence="1">
    <location>
        <begin position="1053"/>
        <end position="1070"/>
    </location>
</feature>
<evidence type="ECO:0000259" key="2">
    <source>
        <dbReference type="Pfam" id="PF07699"/>
    </source>
</evidence>
<organism evidence="3 4">
    <name type="scientific">Tetraparma gracilis</name>
    <dbReference type="NCBI Taxonomy" id="2962635"/>
    <lineage>
        <taxon>Eukaryota</taxon>
        <taxon>Sar</taxon>
        <taxon>Stramenopiles</taxon>
        <taxon>Ochrophyta</taxon>
        <taxon>Bolidophyceae</taxon>
        <taxon>Parmales</taxon>
        <taxon>Triparmaceae</taxon>
        <taxon>Tetraparma</taxon>
    </lineage>
</organism>
<name>A0ABQ6MGX1_9STRA</name>
<evidence type="ECO:0000313" key="4">
    <source>
        <dbReference type="Proteomes" id="UP001165060"/>
    </source>
</evidence>
<keyword evidence="1" id="KW-1133">Transmembrane helix</keyword>
<feature type="transmembrane region" description="Helical" evidence="1">
    <location>
        <begin position="1108"/>
        <end position="1126"/>
    </location>
</feature>
<sequence length="1279" mass="135498">LSNTASSDPADCTTCPAGTSAAEGSAACSECKAGSYGAAEGAVSCILCPASKANANTGSVSEDDCLQCIESLSFGEAGSATCAPAPEHCLEVKFVDSCVGTAAESSLGGVFVLWEGECGDTGGRPVYYNSLTEMFLFYYSSGGDWLVAAVCGMSSGTWAYGGAGWYPFEDTAATWACSNSPFVLRPATIECSFYDGQPLPCPPGKYEPAGEAPNGDCASSCPPHLPTSPPGSTSLSSCMTIGSNFLLVSHLTDRLMDLNSDASDFSLAIEGGDLREPLGVACVSEILCLVGNIVGSNVVAVNLRGEVMGVFAQVGSPHGLLHIKHLHLLAVAKRSGNGEVLLFDLADMNLEQPLQESDAVQTIVMSASDGGPSCISLGEHDSELLIMTKLGKVLRRCIEGTGCNPQTRNSVMMQYGGGPYLRGIGVLDETYIVADYNTDKIYECPLTSVGISKYDCEVFADQPQGTYWDPRNLLVDPVKRLVFVVDQEYSRVLVLDFDGQFLAPLTSSRGALMLPDAMAQRPGLYAPLSPSHPPSSLPAAGERIEVALAMMDAYNSTVSNYHPTSAHDLALEVSATGYITGTNFTTTIEGEILYDKNSPAHASLTASVVIPYAGHWSVSVTQGTYNVQHFLGSPHLITVAAAATDPASCVVEIPGGRSITAGSSFDAIVETFDEFDNPTSHPEDSFKSRAELGNSEENFSNRHVLSSDHTFSELQTVAGAYKLYLYHANTQREVAGSPISFDVLPAAPSAATSTASAGNTASIVSAFDTALSLQVFVNDAFGNEVFDAPAVVVQVQGLNSLDPTAVAEHLLEGPRYSHTVTVPEGLEAALVIGFSLDGVQIGKPVEIIVAPPFPICPTGFVLFESECVECPEGTECAAPGVNVLTLPLEAGYWRASNESIEVLQCGEVEACTPAVCEDRNEEIEEKTSGAVEDCSYYEEYCEDDSPLVDAGTTPKGWVAKMCPQTCSLCEERGGGGEMCAANHVGPLCELCEDGFAAVQGSCVECEGGGSAVALAGVVVVLAMTAALVAWFVRRNGAKVKKWTHGSGMAAVKAVLAYSQILGSLSITMLVDFGPAFSGLTQVLAASNLDFVSFLPLDCVAPMDHHARLLGYTLGILVLDAVLLLVYKAAGKGKGGQVLMALFLVNSFLLPQVSMVIFSTFPCTKFDDDYGTYLTADKSIDCDGAAHAGMVAYATAMIFVFPVGKPLLCLYLLWRKRGEIDVGQDRLEKEHAGLHGNGATGLQEAVELRDKNEDIKHLAFLYESYQPKYWWYEVWETYRR</sequence>
<dbReference type="Proteomes" id="UP001165060">
    <property type="component" value="Unassembled WGS sequence"/>
</dbReference>
<dbReference type="SUPFAM" id="SSF101898">
    <property type="entry name" value="NHL repeat"/>
    <property type="match status" value="1"/>
</dbReference>
<dbReference type="SMART" id="SM01411">
    <property type="entry name" value="Ephrin_rec_like"/>
    <property type="match status" value="2"/>
</dbReference>
<comment type="caution">
    <text evidence="3">The sequence shown here is derived from an EMBL/GenBank/DDBJ whole genome shotgun (WGS) entry which is preliminary data.</text>
</comment>
<keyword evidence="1" id="KW-0472">Membrane</keyword>
<feature type="non-terminal residue" evidence="3">
    <location>
        <position position="1"/>
    </location>
</feature>
<protein>
    <recommendedName>
        <fullName evidence="2">Tyrosine-protein kinase ephrin type A/B receptor-like domain-containing protein</fullName>
    </recommendedName>
</protein>
<dbReference type="InterPro" id="IPR011641">
    <property type="entry name" value="Tyr-kin_ephrin_A/B_rcpt-like"/>
</dbReference>
<feature type="transmembrane region" description="Helical" evidence="1">
    <location>
        <begin position="1138"/>
        <end position="1160"/>
    </location>
</feature>
<dbReference type="SUPFAM" id="SSF57184">
    <property type="entry name" value="Growth factor receptor domain"/>
    <property type="match status" value="1"/>
</dbReference>
<gene>
    <name evidence="3" type="ORF">TeGR_g1793</name>
</gene>
<feature type="transmembrane region" description="Helical" evidence="1">
    <location>
        <begin position="1011"/>
        <end position="1032"/>
    </location>
</feature>